<comment type="subcellular location">
    <subcellularLocation>
        <location evidence="1">Cytoplasm</location>
        <location evidence="1">Cytoskeleton</location>
    </subcellularLocation>
</comment>
<dbReference type="InterPro" id="IPR019775">
    <property type="entry name" value="WD40_repeat_CS"/>
</dbReference>
<dbReference type="InterPro" id="IPR015943">
    <property type="entry name" value="WD40/YVTN_repeat-like_dom_sf"/>
</dbReference>
<evidence type="ECO:0000256" key="8">
    <source>
        <dbReference type="ARBA" id="ARBA00041244"/>
    </source>
</evidence>
<dbReference type="GO" id="GO:0005885">
    <property type="term" value="C:Arp2/3 protein complex"/>
    <property type="evidence" value="ECO:0007669"/>
    <property type="project" value="InterPro"/>
</dbReference>
<evidence type="ECO:0000256" key="10">
    <source>
        <dbReference type="PROSITE-ProRule" id="PRU00221"/>
    </source>
</evidence>
<evidence type="ECO:0000256" key="5">
    <source>
        <dbReference type="ARBA" id="ARBA00022737"/>
    </source>
</evidence>
<keyword evidence="5" id="KW-0677">Repeat</keyword>
<dbReference type="Pfam" id="PF00400">
    <property type="entry name" value="WD40"/>
    <property type="match status" value="2"/>
</dbReference>
<dbReference type="InterPro" id="IPR001680">
    <property type="entry name" value="WD40_rpt"/>
</dbReference>
<dbReference type="OrthoDB" id="406844at2759"/>
<feature type="repeat" description="WD" evidence="10">
    <location>
        <begin position="182"/>
        <end position="214"/>
    </location>
</feature>
<evidence type="ECO:0000256" key="3">
    <source>
        <dbReference type="ARBA" id="ARBA00022490"/>
    </source>
</evidence>
<evidence type="ECO:0000256" key="4">
    <source>
        <dbReference type="ARBA" id="ARBA00022574"/>
    </source>
</evidence>
<evidence type="ECO:0000256" key="1">
    <source>
        <dbReference type="ARBA" id="ARBA00004245"/>
    </source>
</evidence>
<dbReference type="PANTHER" id="PTHR10709">
    <property type="entry name" value="ACTIN-RELATED PROTEIN 2/3 COMPLEX SUBUNIT 1"/>
    <property type="match status" value="1"/>
</dbReference>
<evidence type="ECO:0000256" key="9">
    <source>
        <dbReference type="ARBA" id="ARBA00041789"/>
    </source>
</evidence>
<evidence type="ECO:0000313" key="11">
    <source>
        <dbReference type="EMBL" id="KAG2485019.1"/>
    </source>
</evidence>
<keyword evidence="12" id="KW-1185">Reference proteome</keyword>
<sequence length="419" mass="41822">MASAPLPVVTRTGSPIQAIAFNGDCSSIAVSHSDSNDVHVYQLSAGATGPPSWTKVASLDGHHMLVSGLDWSPRGDQILSCSHDRNAFVWTRARPDGALTSGRAAAAAAGSGAGGGGGAGAGAGAGAGGWEKQMVITRLTKGALCVKWSPSEAKFAIGSAAKVVSVGYFDPEAKWWACRVIRKAHESSVVAVAWHPNSVILATGSTDRRVRLFNAYVAGYEPEAPAGTLPPGSAFGECILEVAHPECGWVHALSWSHGGDQALLYASHDSVLGTVRGPQATVAVSLPGLPLKQLASVSERVAVGAGWEGALLVFTRRSAQDAWQLTATLGGGGGGSGSGGSAAAGGTASTVKQLAAMHLGGAGGGAAGSGGGGGTAGHSALVTGLHARGAATAAGRPRWHVASAGLDGAILLWDLSPFL</sequence>
<dbReference type="EMBL" id="JAEHOE010000137">
    <property type="protein sequence ID" value="KAG2485019.1"/>
    <property type="molecule type" value="Genomic_DNA"/>
</dbReference>
<dbReference type="InterPro" id="IPR036322">
    <property type="entry name" value="WD40_repeat_dom_sf"/>
</dbReference>
<dbReference type="PROSITE" id="PS00678">
    <property type="entry name" value="WD_REPEATS_1"/>
    <property type="match status" value="1"/>
</dbReference>
<keyword evidence="3" id="KW-0963">Cytoplasm</keyword>
<name>A0A836BRN3_9CHLO</name>
<keyword evidence="4 10" id="KW-0853">WD repeat</keyword>
<evidence type="ECO:0000256" key="7">
    <source>
        <dbReference type="ARBA" id="ARBA00023212"/>
    </source>
</evidence>
<protein>
    <recommendedName>
        <fullName evidence="8">Arp2/3 complex 41 kDa subunit</fullName>
    </recommendedName>
    <alternativeName>
        <fullName evidence="9">p41-ARC</fullName>
    </alternativeName>
</protein>
<evidence type="ECO:0000256" key="6">
    <source>
        <dbReference type="ARBA" id="ARBA00023203"/>
    </source>
</evidence>
<reference evidence="11" key="1">
    <citation type="journal article" date="2020" name="bioRxiv">
        <title>Comparative genomics of Chlamydomonas.</title>
        <authorList>
            <person name="Craig R.J."/>
            <person name="Hasan A.R."/>
            <person name="Ness R.W."/>
            <person name="Keightley P.D."/>
        </authorList>
    </citation>
    <scope>NUCLEOTIDE SEQUENCE</scope>
    <source>
        <strain evidence="11">CCAP 11/70</strain>
    </source>
</reference>
<dbReference type="PANTHER" id="PTHR10709:SF2">
    <property type="entry name" value="ACTIN-RELATED PROTEIN 2_3 COMPLEX SUBUNIT"/>
    <property type="match status" value="1"/>
</dbReference>
<dbReference type="GO" id="GO:0051015">
    <property type="term" value="F:actin filament binding"/>
    <property type="evidence" value="ECO:0007669"/>
    <property type="project" value="TreeGrafter"/>
</dbReference>
<evidence type="ECO:0000313" key="12">
    <source>
        <dbReference type="Proteomes" id="UP000612055"/>
    </source>
</evidence>
<accession>A0A836BRN3</accession>
<dbReference type="PROSITE" id="PS50294">
    <property type="entry name" value="WD_REPEATS_REGION"/>
    <property type="match status" value="2"/>
</dbReference>
<dbReference type="PROSITE" id="PS50082">
    <property type="entry name" value="WD_REPEATS_2"/>
    <property type="match status" value="2"/>
</dbReference>
<dbReference type="AlphaFoldDB" id="A0A836BRN3"/>
<comment type="caution">
    <text evidence="11">The sequence shown here is derived from an EMBL/GenBank/DDBJ whole genome shotgun (WGS) entry which is preliminary data.</text>
</comment>
<gene>
    <name evidence="11" type="ORF">HYH03_016222</name>
</gene>
<dbReference type="Gene3D" id="2.130.10.10">
    <property type="entry name" value="YVTN repeat-like/Quinoprotein amine dehydrogenase"/>
    <property type="match status" value="1"/>
</dbReference>
<dbReference type="Proteomes" id="UP000612055">
    <property type="component" value="Unassembled WGS sequence"/>
</dbReference>
<comment type="similarity">
    <text evidence="2">Belongs to the WD repeat ARPC1 family.</text>
</comment>
<organism evidence="11 12">
    <name type="scientific">Edaphochlamys debaryana</name>
    <dbReference type="NCBI Taxonomy" id="47281"/>
    <lineage>
        <taxon>Eukaryota</taxon>
        <taxon>Viridiplantae</taxon>
        <taxon>Chlorophyta</taxon>
        <taxon>core chlorophytes</taxon>
        <taxon>Chlorophyceae</taxon>
        <taxon>CS clade</taxon>
        <taxon>Chlamydomonadales</taxon>
        <taxon>Chlamydomonadales incertae sedis</taxon>
        <taxon>Edaphochlamys</taxon>
    </lineage>
</organism>
<dbReference type="SMART" id="SM00320">
    <property type="entry name" value="WD40"/>
    <property type="match status" value="6"/>
</dbReference>
<proteinExistence type="inferred from homology"/>
<dbReference type="GO" id="GO:0034314">
    <property type="term" value="P:Arp2/3 complex-mediated actin nucleation"/>
    <property type="evidence" value="ECO:0007669"/>
    <property type="project" value="InterPro"/>
</dbReference>
<keyword evidence="7" id="KW-0206">Cytoskeleton</keyword>
<dbReference type="SUPFAM" id="SSF50978">
    <property type="entry name" value="WD40 repeat-like"/>
    <property type="match status" value="1"/>
</dbReference>
<feature type="repeat" description="WD" evidence="10">
    <location>
        <begin position="59"/>
        <end position="90"/>
    </location>
</feature>
<dbReference type="InterPro" id="IPR017383">
    <property type="entry name" value="ARPC1"/>
</dbReference>
<evidence type="ECO:0000256" key="2">
    <source>
        <dbReference type="ARBA" id="ARBA00006260"/>
    </source>
</evidence>
<keyword evidence="6" id="KW-0009">Actin-binding</keyword>